<dbReference type="PANTHER" id="PTHR30537">
    <property type="entry name" value="HTH-TYPE TRANSCRIPTIONAL REGULATOR"/>
    <property type="match status" value="1"/>
</dbReference>
<keyword evidence="3" id="KW-0238">DNA-binding</keyword>
<dbReference type="PANTHER" id="PTHR30537:SF74">
    <property type="entry name" value="HTH-TYPE TRANSCRIPTIONAL REGULATOR TRPI"/>
    <property type="match status" value="1"/>
</dbReference>
<dbReference type="CDD" id="cd08432">
    <property type="entry name" value="PBP2_GcdR_TrpI_HvrB_AmpR_like"/>
    <property type="match status" value="1"/>
</dbReference>
<proteinExistence type="inferred from homology"/>
<evidence type="ECO:0000256" key="1">
    <source>
        <dbReference type="ARBA" id="ARBA00009437"/>
    </source>
</evidence>
<dbReference type="InterPro" id="IPR058163">
    <property type="entry name" value="LysR-type_TF_proteobact-type"/>
</dbReference>
<evidence type="ECO:0000256" key="4">
    <source>
        <dbReference type="ARBA" id="ARBA00023163"/>
    </source>
</evidence>
<dbReference type="Pfam" id="PF03466">
    <property type="entry name" value="LysR_substrate"/>
    <property type="match status" value="1"/>
</dbReference>
<sequence>MQERKPLDRLPPLDLLASFEAAARHLSFTKAAAERFVTQSAMSRQMRALEEELGVALFTRQHRALALTAEGQRLLASCTQVLGNLRSTMREIRAPQQREVLALTTTPGFAALWLIPRLTAFTRAHAGIDVRLDATLDNRNLAADGFDIAVRYGKLGALRGARKLFEEAMLPVCSPRLVAELALPLREPADLAHHTLLHLAMDGDGSGMPMEWEPWLSAWGLADLRPAARLSFTSYAEAIAAAVAGQGVALGRRPLVDGLLASGQLVTPFDANTASARAYQLIVDPASRARPAVRAFEQWLLSQAAG</sequence>
<evidence type="ECO:0000313" key="6">
    <source>
        <dbReference type="EMBL" id="WIT13167.1"/>
    </source>
</evidence>
<dbReference type="EMBL" id="CP116346">
    <property type="protein sequence ID" value="WIT13167.1"/>
    <property type="molecule type" value="Genomic_DNA"/>
</dbReference>
<dbReference type="GO" id="GO:0043565">
    <property type="term" value="F:sequence-specific DNA binding"/>
    <property type="evidence" value="ECO:0007669"/>
    <property type="project" value="TreeGrafter"/>
</dbReference>
<dbReference type="Gene3D" id="1.10.10.10">
    <property type="entry name" value="Winged helix-like DNA-binding domain superfamily/Winged helix DNA-binding domain"/>
    <property type="match status" value="1"/>
</dbReference>
<dbReference type="RefSeq" id="WP_285234276.1">
    <property type="nucleotide sequence ID" value="NZ_CP116346.1"/>
</dbReference>
<dbReference type="InterPro" id="IPR005119">
    <property type="entry name" value="LysR_subst-bd"/>
</dbReference>
<comment type="similarity">
    <text evidence="1">Belongs to the LysR transcriptional regulatory family.</text>
</comment>
<dbReference type="SUPFAM" id="SSF53850">
    <property type="entry name" value="Periplasmic binding protein-like II"/>
    <property type="match status" value="1"/>
</dbReference>
<dbReference type="KEGG" id="pais:PFX98_06040"/>
<evidence type="ECO:0000313" key="7">
    <source>
        <dbReference type="Proteomes" id="UP001177769"/>
    </source>
</evidence>
<feature type="domain" description="HTH lysR-type" evidence="5">
    <location>
        <begin position="11"/>
        <end position="68"/>
    </location>
</feature>
<dbReference type="Proteomes" id="UP001177769">
    <property type="component" value="Chromosome"/>
</dbReference>
<dbReference type="InterPro" id="IPR036390">
    <property type="entry name" value="WH_DNA-bd_sf"/>
</dbReference>
<dbReference type="SUPFAM" id="SSF46785">
    <property type="entry name" value="Winged helix' DNA-binding domain"/>
    <property type="match status" value="1"/>
</dbReference>
<reference evidence="6" key="1">
    <citation type="submission" date="2023-01" db="EMBL/GenBank/DDBJ databases">
        <title>Whole genome sequence of Paucibacter sp. S2-9 isolated from pond sediment.</title>
        <authorList>
            <person name="Jung J.Y."/>
        </authorList>
    </citation>
    <scope>NUCLEOTIDE SEQUENCE</scope>
    <source>
        <strain evidence="6">S2-9</strain>
    </source>
</reference>
<dbReference type="Gene3D" id="3.40.190.10">
    <property type="entry name" value="Periplasmic binding protein-like II"/>
    <property type="match status" value="2"/>
</dbReference>
<dbReference type="PRINTS" id="PR00039">
    <property type="entry name" value="HTHLYSR"/>
</dbReference>
<dbReference type="GO" id="GO:0003700">
    <property type="term" value="F:DNA-binding transcription factor activity"/>
    <property type="evidence" value="ECO:0007669"/>
    <property type="project" value="InterPro"/>
</dbReference>
<accession>A0AA95NDQ3</accession>
<evidence type="ECO:0000256" key="3">
    <source>
        <dbReference type="ARBA" id="ARBA00023125"/>
    </source>
</evidence>
<dbReference type="FunFam" id="1.10.10.10:FF:000038">
    <property type="entry name" value="Glycine cleavage system transcriptional activator"/>
    <property type="match status" value="1"/>
</dbReference>
<keyword evidence="4" id="KW-0804">Transcription</keyword>
<keyword evidence="7" id="KW-1185">Reference proteome</keyword>
<dbReference type="NCBIfam" id="NF008352">
    <property type="entry name" value="PRK11139.1"/>
    <property type="match status" value="1"/>
</dbReference>
<name>A0AA95NDQ3_9BURK</name>
<dbReference type="InterPro" id="IPR000847">
    <property type="entry name" value="LysR_HTH_N"/>
</dbReference>
<dbReference type="InterPro" id="IPR036388">
    <property type="entry name" value="WH-like_DNA-bd_sf"/>
</dbReference>
<keyword evidence="2" id="KW-0805">Transcription regulation</keyword>
<gene>
    <name evidence="6" type="primary">gcvA</name>
    <name evidence="6" type="ORF">PFX98_06040</name>
</gene>
<evidence type="ECO:0000256" key="2">
    <source>
        <dbReference type="ARBA" id="ARBA00023015"/>
    </source>
</evidence>
<dbReference type="AlphaFoldDB" id="A0AA95NDQ3"/>
<dbReference type="PROSITE" id="PS50931">
    <property type="entry name" value="HTH_LYSR"/>
    <property type="match status" value="1"/>
</dbReference>
<dbReference type="Pfam" id="PF00126">
    <property type="entry name" value="HTH_1"/>
    <property type="match status" value="1"/>
</dbReference>
<dbReference type="GO" id="GO:0006351">
    <property type="term" value="P:DNA-templated transcription"/>
    <property type="evidence" value="ECO:0007669"/>
    <property type="project" value="TreeGrafter"/>
</dbReference>
<evidence type="ECO:0000259" key="5">
    <source>
        <dbReference type="PROSITE" id="PS50931"/>
    </source>
</evidence>
<organism evidence="6 7">
    <name type="scientific">Paucibacter sediminis</name>
    <dbReference type="NCBI Taxonomy" id="3019553"/>
    <lineage>
        <taxon>Bacteria</taxon>
        <taxon>Pseudomonadati</taxon>
        <taxon>Pseudomonadota</taxon>
        <taxon>Betaproteobacteria</taxon>
        <taxon>Burkholderiales</taxon>
        <taxon>Sphaerotilaceae</taxon>
        <taxon>Roseateles</taxon>
    </lineage>
</organism>
<protein>
    <submittedName>
        <fullName evidence="6">Transcriptional regulator GcvA</fullName>
    </submittedName>
</protein>